<dbReference type="AlphaFoldDB" id="A0A9W9W335"/>
<evidence type="ECO:0000256" key="1">
    <source>
        <dbReference type="ARBA" id="ARBA00004609"/>
    </source>
</evidence>
<dbReference type="CDD" id="cd21176">
    <property type="entry name" value="LPMO_auxiliary-like"/>
    <property type="match status" value="1"/>
</dbReference>
<feature type="region of interest" description="Disordered" evidence="8">
    <location>
        <begin position="215"/>
        <end position="294"/>
    </location>
</feature>
<evidence type="ECO:0000259" key="9">
    <source>
        <dbReference type="Pfam" id="PF20238"/>
    </source>
</evidence>
<keyword evidence="6" id="KW-0325">Glycoprotein</keyword>
<evidence type="ECO:0000256" key="5">
    <source>
        <dbReference type="ARBA" id="ARBA00023136"/>
    </source>
</evidence>
<evidence type="ECO:0000256" key="3">
    <source>
        <dbReference type="ARBA" id="ARBA00022622"/>
    </source>
</evidence>
<dbReference type="Pfam" id="PF20238">
    <property type="entry name" value="BIM1-like_dom"/>
    <property type="match status" value="1"/>
</dbReference>
<keyword evidence="3" id="KW-0336">GPI-anchor</keyword>
<dbReference type="EMBL" id="JAPZBU010000006">
    <property type="protein sequence ID" value="KAJ5397571.1"/>
    <property type="molecule type" value="Genomic_DNA"/>
</dbReference>
<dbReference type="Proteomes" id="UP001147747">
    <property type="component" value="Unassembled WGS sequence"/>
</dbReference>
<evidence type="ECO:0000313" key="10">
    <source>
        <dbReference type="EMBL" id="KAJ5397571.1"/>
    </source>
</evidence>
<reference evidence="10" key="2">
    <citation type="journal article" date="2023" name="IMA Fungus">
        <title>Comparative genomic study of the Penicillium genus elucidates a diverse pangenome and 15 lateral gene transfer events.</title>
        <authorList>
            <person name="Petersen C."/>
            <person name="Sorensen T."/>
            <person name="Nielsen M.R."/>
            <person name="Sondergaard T.E."/>
            <person name="Sorensen J.L."/>
            <person name="Fitzpatrick D.A."/>
            <person name="Frisvad J.C."/>
            <person name="Nielsen K.L."/>
        </authorList>
    </citation>
    <scope>NUCLEOTIDE SEQUENCE</scope>
    <source>
        <strain evidence="10">IBT 29677</strain>
    </source>
</reference>
<proteinExistence type="predicted"/>
<organism evidence="10 11">
    <name type="scientific">Penicillium cosmopolitanum</name>
    <dbReference type="NCBI Taxonomy" id="1131564"/>
    <lineage>
        <taxon>Eukaryota</taxon>
        <taxon>Fungi</taxon>
        <taxon>Dikarya</taxon>
        <taxon>Ascomycota</taxon>
        <taxon>Pezizomycotina</taxon>
        <taxon>Eurotiomycetes</taxon>
        <taxon>Eurotiomycetidae</taxon>
        <taxon>Eurotiales</taxon>
        <taxon>Aspergillaceae</taxon>
        <taxon>Penicillium</taxon>
    </lineage>
</organism>
<feature type="compositionally biased region" description="Basic residues" evidence="8">
    <location>
        <begin position="276"/>
        <end position="287"/>
    </location>
</feature>
<comment type="subcellular location">
    <subcellularLocation>
        <location evidence="1">Cell membrane</location>
        <topology evidence="1">Lipid-anchor</topology>
        <topology evidence="1">GPI-anchor</topology>
    </subcellularLocation>
</comment>
<feature type="compositionally biased region" description="Polar residues" evidence="8">
    <location>
        <begin position="217"/>
        <end position="243"/>
    </location>
</feature>
<dbReference type="InterPro" id="IPR046936">
    <property type="entry name" value="BIM1-like"/>
</dbReference>
<reference evidence="10" key="1">
    <citation type="submission" date="2022-12" db="EMBL/GenBank/DDBJ databases">
        <authorList>
            <person name="Petersen C."/>
        </authorList>
    </citation>
    <scope>NUCLEOTIDE SEQUENCE</scope>
    <source>
        <strain evidence="10">IBT 29677</strain>
    </source>
</reference>
<gene>
    <name evidence="10" type="ORF">N7509_005684</name>
</gene>
<evidence type="ECO:0000256" key="4">
    <source>
        <dbReference type="ARBA" id="ARBA00022729"/>
    </source>
</evidence>
<evidence type="ECO:0000313" key="11">
    <source>
        <dbReference type="Proteomes" id="UP001147747"/>
    </source>
</evidence>
<keyword evidence="5" id="KW-0472">Membrane</keyword>
<evidence type="ECO:0000256" key="2">
    <source>
        <dbReference type="ARBA" id="ARBA00022475"/>
    </source>
</evidence>
<dbReference type="GO" id="GO:0005886">
    <property type="term" value="C:plasma membrane"/>
    <property type="evidence" value="ECO:0007669"/>
    <property type="project" value="UniProtKB-SubCell"/>
</dbReference>
<feature type="domain" description="Copper acquisition factor BIM1-like" evidence="9">
    <location>
        <begin position="24"/>
        <end position="164"/>
    </location>
</feature>
<keyword evidence="4" id="KW-0732">Signal</keyword>
<dbReference type="PANTHER" id="PTHR34992">
    <property type="entry name" value="HYPHAL ANASTAMOSIS-7 PROTEIN"/>
    <property type="match status" value="1"/>
</dbReference>
<protein>
    <recommendedName>
        <fullName evidence="9">Copper acquisition factor BIM1-like domain-containing protein</fullName>
    </recommendedName>
</protein>
<sequence length="330" mass="36231">MGPSPRRTVSGVAWDEKNGSYIYPYGMMWMYPCGGMPTSQNRTKWPVNGGALAMQPGWFPGHQTALIYVNFGLGEVPENMSHPVVSPFQITGPTNDPYPGTICLPQVPLPANISAKIGDKATIQVVEIAKHGAALYNCVDIEFADPQDPDIKDSVTRDNCFNSSDISFQYMYTTSGIGSGAAIITPPQQTLLALPSPITRAPLRVYGAMKKAISKSPVESPQDSSEITGLTPLVSSKTTQDHSSTPEKIQEPSKQLPTETTKIHSESASRTPPKPPSKKRRRQKKPSAQRNEEDRLAYLEGLEMRKKDCFYGFVLAYIEKLKLSVLSKRV</sequence>
<dbReference type="GeneID" id="81369301"/>
<name>A0A9W9W335_9EURO</name>
<evidence type="ECO:0000256" key="6">
    <source>
        <dbReference type="ARBA" id="ARBA00023180"/>
    </source>
</evidence>
<evidence type="ECO:0000256" key="8">
    <source>
        <dbReference type="SAM" id="MobiDB-lite"/>
    </source>
</evidence>
<dbReference type="RefSeq" id="XP_056489623.1">
    <property type="nucleotide sequence ID" value="XM_056630321.1"/>
</dbReference>
<dbReference type="InterPro" id="IPR046530">
    <property type="entry name" value="BIM1-like_dom"/>
</dbReference>
<keyword evidence="2" id="KW-1003">Cell membrane</keyword>
<keyword evidence="7" id="KW-0449">Lipoprotein</keyword>
<dbReference type="GO" id="GO:0098552">
    <property type="term" value="C:side of membrane"/>
    <property type="evidence" value="ECO:0007669"/>
    <property type="project" value="UniProtKB-KW"/>
</dbReference>
<accession>A0A9W9W335</accession>
<evidence type="ECO:0000256" key="7">
    <source>
        <dbReference type="ARBA" id="ARBA00023288"/>
    </source>
</evidence>
<keyword evidence="11" id="KW-1185">Reference proteome</keyword>
<dbReference type="OrthoDB" id="5329488at2759"/>
<dbReference type="PANTHER" id="PTHR34992:SF10">
    <property type="entry name" value="COPPER ACQUISITION FACTOR BIM1-LIKE DOMAIN-CONTAINING PROTEIN"/>
    <property type="match status" value="1"/>
</dbReference>
<comment type="caution">
    <text evidence="10">The sequence shown here is derived from an EMBL/GenBank/DDBJ whole genome shotgun (WGS) entry which is preliminary data.</text>
</comment>